<evidence type="ECO:0000313" key="3">
    <source>
        <dbReference type="Proteomes" id="UP000182204"/>
    </source>
</evidence>
<organism evidence="2 3">
    <name type="scientific">Clostridium sporogenes</name>
    <dbReference type="NCBI Taxonomy" id="1509"/>
    <lineage>
        <taxon>Bacteria</taxon>
        <taxon>Bacillati</taxon>
        <taxon>Bacillota</taxon>
        <taxon>Clostridia</taxon>
        <taxon>Eubacteriales</taxon>
        <taxon>Clostridiaceae</taxon>
        <taxon>Clostridium</taxon>
    </lineage>
</organism>
<keyword evidence="1" id="KW-1133">Transmembrane helix</keyword>
<accession>A0A1L3NJV6</accession>
<gene>
    <name evidence="2" type="ORF">NPD5_1259</name>
</gene>
<dbReference type="EMBL" id="CP013243">
    <property type="protein sequence ID" value="APH16383.1"/>
    <property type="molecule type" value="Genomic_DNA"/>
</dbReference>
<evidence type="ECO:0000313" key="2">
    <source>
        <dbReference type="EMBL" id="APH16383.1"/>
    </source>
</evidence>
<keyword evidence="1" id="KW-0812">Transmembrane</keyword>
<dbReference type="Proteomes" id="UP000182204">
    <property type="component" value="Chromosome"/>
</dbReference>
<proteinExistence type="predicted"/>
<keyword evidence="1" id="KW-0472">Membrane</keyword>
<name>A0A1L3NJV6_CLOSG</name>
<feature type="transmembrane region" description="Helical" evidence="1">
    <location>
        <begin position="45"/>
        <end position="66"/>
    </location>
</feature>
<feature type="transmembrane region" description="Helical" evidence="1">
    <location>
        <begin position="15"/>
        <end position="33"/>
    </location>
</feature>
<protein>
    <submittedName>
        <fullName evidence="2">Putative membrane protein</fullName>
    </submittedName>
</protein>
<dbReference type="AlphaFoldDB" id="A0A1L3NJV6"/>
<evidence type="ECO:0000256" key="1">
    <source>
        <dbReference type="SAM" id="Phobius"/>
    </source>
</evidence>
<sequence length="71" mass="8462">MFSFILTMWYVNEPYYDIVGVKTLGFYINYVVCKLEKRIKEETEVYAFILTMWYVNVADVAAEIIVNTLLY</sequence>
<reference evidence="2 3" key="1">
    <citation type="submission" date="2015-11" db="EMBL/GenBank/DDBJ databases">
        <authorList>
            <person name="Hill K.K."/>
            <person name="Shirey T.B."/>
            <person name="Raphael B."/>
            <person name="Daligault H.E."/>
            <person name="Davenport K.W."/>
            <person name="Bruce D.C."/>
            <person name="Foley B.T."/>
            <person name="Johnson S.L."/>
        </authorList>
    </citation>
    <scope>NUCLEOTIDE SEQUENCE [LARGE SCALE GENOMIC DNA]</scope>
    <source>
        <strain evidence="2 3">CDC_1632</strain>
    </source>
</reference>